<gene>
    <name evidence="2" type="primary">yqeH</name>
    <name evidence="2" type="ORF">ACFQ4R_04080</name>
</gene>
<keyword evidence="3" id="KW-1185">Reference proteome</keyword>
<dbReference type="InterPro" id="IPR006073">
    <property type="entry name" value="GTP-bd"/>
</dbReference>
<name>A0ABW4BNE5_9LACO</name>
<dbReference type="PANTHER" id="PTHR46434">
    <property type="entry name" value="GENETIC INTERACTOR OF PROHIBITINS 3, MITOCHONDRIAL"/>
    <property type="match status" value="1"/>
</dbReference>
<organism evidence="2 3">
    <name type="scientific">Lapidilactobacillus gannanensis</name>
    <dbReference type="NCBI Taxonomy" id="2486002"/>
    <lineage>
        <taxon>Bacteria</taxon>
        <taxon>Bacillati</taxon>
        <taxon>Bacillota</taxon>
        <taxon>Bacilli</taxon>
        <taxon>Lactobacillales</taxon>
        <taxon>Lactobacillaceae</taxon>
        <taxon>Lapidilactobacillus</taxon>
    </lineage>
</organism>
<dbReference type="InterPro" id="IPR048422">
    <property type="entry name" value="NOA1/YqeH-like_C"/>
</dbReference>
<dbReference type="CDD" id="cd01855">
    <property type="entry name" value="YqeH"/>
    <property type="match status" value="1"/>
</dbReference>
<dbReference type="Proteomes" id="UP001597191">
    <property type="component" value="Unassembled WGS sequence"/>
</dbReference>
<dbReference type="PROSITE" id="PS51721">
    <property type="entry name" value="G_CP"/>
    <property type="match status" value="1"/>
</dbReference>
<protein>
    <submittedName>
        <fullName evidence="2">Ribosome biogenesis GTPase YqeH</fullName>
    </submittedName>
</protein>
<sequence>MTNTNNEALYCIGCGARLQSEDPQQAGYIPAASLKKQLADDQAAFYCQRCFRLRHYNEIADIAIDDDEFTRLLNGLDHKKALIVNVVDLFDFDGSVIPGLHRYVGDNPILLVGNKADLLPKSVHRSRVRNWLEQQANQQGLHPVATILTSAKKNFQLDELLAAIDKYRQHRDVYVVGTTNVGKSTLINAIIKSTVGASDLITTSQFPGTTLDQIQIPLADGQSIIDTPGIINGTQMAHFLGKNELRYISPQTEIRPKVFQLTPPQTLFLGALARLDYLSGKRSSLVVYVENQLLVHRTKTATADDFYQRHAGELLTPPADPKKLPEFRRHEFQTHQPQDLVISGLGWIRIPANSHYALYLPAGVGYSLRAPIV</sequence>
<dbReference type="NCBIfam" id="TIGR03597">
    <property type="entry name" value="GTPase_YqeH"/>
    <property type="match status" value="1"/>
</dbReference>
<accession>A0ABW4BNE5</accession>
<dbReference type="InterPro" id="IPR019988">
    <property type="entry name" value="GTP-bd_ribosome_bgen_YqeH"/>
</dbReference>
<dbReference type="Pfam" id="PF21516">
    <property type="entry name" value="YqeH-like_C"/>
    <property type="match status" value="1"/>
</dbReference>
<evidence type="ECO:0000259" key="1">
    <source>
        <dbReference type="PROSITE" id="PS51721"/>
    </source>
</evidence>
<feature type="domain" description="CP-type G" evidence="1">
    <location>
        <begin position="70"/>
        <end position="233"/>
    </location>
</feature>
<dbReference type="EMBL" id="JBHTOH010000025">
    <property type="protein sequence ID" value="MFD1410793.1"/>
    <property type="molecule type" value="Genomic_DNA"/>
</dbReference>
<dbReference type="PANTHER" id="PTHR46434:SF1">
    <property type="entry name" value="GENETIC INTERACTOR OF PROHIBITINS 3, MITOCHONDRIAL"/>
    <property type="match status" value="1"/>
</dbReference>
<dbReference type="InterPro" id="IPR050896">
    <property type="entry name" value="Mito_lipid_metab_GTPase"/>
</dbReference>
<dbReference type="Pfam" id="PF01926">
    <property type="entry name" value="MMR_HSR1"/>
    <property type="match status" value="1"/>
</dbReference>
<dbReference type="SUPFAM" id="SSF52540">
    <property type="entry name" value="P-loop containing nucleoside triphosphate hydrolases"/>
    <property type="match status" value="1"/>
</dbReference>
<evidence type="ECO:0000313" key="2">
    <source>
        <dbReference type="EMBL" id="MFD1410793.1"/>
    </source>
</evidence>
<dbReference type="Gene3D" id="3.40.50.300">
    <property type="entry name" value="P-loop containing nucleotide triphosphate hydrolases"/>
    <property type="match status" value="1"/>
</dbReference>
<dbReference type="RefSeq" id="WP_125647901.1">
    <property type="nucleotide sequence ID" value="NZ_JBHTOH010000025.1"/>
</dbReference>
<reference evidence="3" key="1">
    <citation type="journal article" date="2019" name="Int. J. Syst. Evol. Microbiol.">
        <title>The Global Catalogue of Microorganisms (GCM) 10K type strain sequencing project: providing services to taxonomists for standard genome sequencing and annotation.</title>
        <authorList>
            <consortium name="The Broad Institute Genomics Platform"/>
            <consortium name="The Broad Institute Genome Sequencing Center for Infectious Disease"/>
            <person name="Wu L."/>
            <person name="Ma J."/>
        </authorList>
    </citation>
    <scope>NUCLEOTIDE SEQUENCE [LARGE SCALE GENOMIC DNA]</scope>
    <source>
        <strain evidence="3">CCM 8937</strain>
    </source>
</reference>
<dbReference type="PRINTS" id="PR00326">
    <property type="entry name" value="GTP1OBG"/>
</dbReference>
<evidence type="ECO:0000313" key="3">
    <source>
        <dbReference type="Proteomes" id="UP001597191"/>
    </source>
</evidence>
<comment type="caution">
    <text evidence="2">The sequence shown here is derived from an EMBL/GenBank/DDBJ whole genome shotgun (WGS) entry which is preliminary data.</text>
</comment>
<proteinExistence type="predicted"/>
<dbReference type="InterPro" id="IPR027417">
    <property type="entry name" value="P-loop_NTPase"/>
</dbReference>
<dbReference type="InterPro" id="IPR030378">
    <property type="entry name" value="G_CP_dom"/>
</dbReference>